<comment type="caution">
    <text evidence="1">The sequence shown here is derived from an EMBL/GenBank/DDBJ whole genome shotgun (WGS) entry which is preliminary data.</text>
</comment>
<reference evidence="1" key="1">
    <citation type="submission" date="2020-02" db="EMBL/GenBank/DDBJ databases">
        <authorList>
            <person name="Palmer J.M."/>
        </authorList>
    </citation>
    <scope>NUCLEOTIDE SEQUENCE</scope>
    <source>
        <strain evidence="1">EPUS1.4</strain>
        <tissue evidence="1">Thallus</tissue>
    </source>
</reference>
<proteinExistence type="predicted"/>
<dbReference type="Proteomes" id="UP000606974">
    <property type="component" value="Unassembled WGS sequence"/>
</dbReference>
<protein>
    <submittedName>
        <fullName evidence="1">Uncharacterized protein</fullName>
    </submittedName>
</protein>
<name>A0A8H7A5F9_9EURO</name>
<evidence type="ECO:0000313" key="1">
    <source>
        <dbReference type="EMBL" id="KAF7502493.1"/>
    </source>
</evidence>
<organism evidence="1 2">
    <name type="scientific">Endocarpon pusillum</name>
    <dbReference type="NCBI Taxonomy" id="364733"/>
    <lineage>
        <taxon>Eukaryota</taxon>
        <taxon>Fungi</taxon>
        <taxon>Dikarya</taxon>
        <taxon>Ascomycota</taxon>
        <taxon>Pezizomycotina</taxon>
        <taxon>Eurotiomycetes</taxon>
        <taxon>Chaetothyriomycetidae</taxon>
        <taxon>Verrucariales</taxon>
        <taxon>Verrucariaceae</taxon>
        <taxon>Endocarpon</taxon>
    </lineage>
</organism>
<accession>A0A8H7A5F9</accession>
<keyword evidence="2" id="KW-1185">Reference proteome</keyword>
<dbReference type="EMBL" id="JAACFV010000245">
    <property type="protein sequence ID" value="KAF7502493.1"/>
    <property type="molecule type" value="Genomic_DNA"/>
</dbReference>
<dbReference type="OrthoDB" id="3927969at2759"/>
<evidence type="ECO:0000313" key="2">
    <source>
        <dbReference type="Proteomes" id="UP000606974"/>
    </source>
</evidence>
<dbReference type="AlphaFoldDB" id="A0A8H7A5F9"/>
<sequence length="154" mass="17696">MVDLISERTLSHKDSRLLVNPETEIYGSPSAKLASFSDCDNNEDVSILSIMTSLGLIKRLSRLEKELKALRDESALDIDFWKAKYCIADDKIAELERASNALVVRIRALMEIRDQLTVNNFLKSQVMIDDLMKQIYSQRRVQTLKHRADVNINR</sequence>
<gene>
    <name evidence="1" type="ORF">GJ744_005650</name>
</gene>